<dbReference type="EMBL" id="BFBB01000010">
    <property type="protein sequence ID" value="GBF52060.1"/>
    <property type="molecule type" value="Genomic_DNA"/>
</dbReference>
<dbReference type="Proteomes" id="UP000245133">
    <property type="component" value="Unassembled WGS sequence"/>
</dbReference>
<dbReference type="AlphaFoldDB" id="A0A2P2E5A9"/>
<organism evidence="1 2">
    <name type="scientific">Leptospira ryugenii</name>
    <dbReference type="NCBI Taxonomy" id="1917863"/>
    <lineage>
        <taxon>Bacteria</taxon>
        <taxon>Pseudomonadati</taxon>
        <taxon>Spirochaetota</taxon>
        <taxon>Spirochaetia</taxon>
        <taxon>Leptospirales</taxon>
        <taxon>Leptospiraceae</taxon>
        <taxon>Leptospira</taxon>
    </lineage>
</organism>
<reference evidence="1 2" key="1">
    <citation type="submission" date="2018-02" db="EMBL/GenBank/DDBJ databases">
        <title>Novel Leptospira species isolated from soil and water in Japan.</title>
        <authorList>
            <person name="Nakao R."/>
            <person name="Masuzawa T."/>
        </authorList>
    </citation>
    <scope>NUCLEOTIDE SEQUENCE [LARGE SCALE GENOMIC DNA]</scope>
    <source>
        <strain evidence="1 2">YH101</strain>
    </source>
</reference>
<dbReference type="RefSeq" id="WP_108978464.1">
    <property type="nucleotide sequence ID" value="NZ_BFBB01000010.1"/>
</dbReference>
<comment type="caution">
    <text evidence="1">The sequence shown here is derived from an EMBL/GenBank/DDBJ whole genome shotgun (WGS) entry which is preliminary data.</text>
</comment>
<protein>
    <submittedName>
        <fullName evidence="1">Uncharacterized protein</fullName>
    </submittedName>
</protein>
<gene>
    <name evidence="1" type="ORF">LPTSP4_35980</name>
</gene>
<evidence type="ECO:0000313" key="2">
    <source>
        <dbReference type="Proteomes" id="UP000245133"/>
    </source>
</evidence>
<evidence type="ECO:0000313" key="1">
    <source>
        <dbReference type="EMBL" id="GBF52060.1"/>
    </source>
</evidence>
<name>A0A2P2E5A9_9LEPT</name>
<accession>A0A2P2E5A9</accession>
<sequence length="119" mass="13619">MENYILLDNTFSSEANHASSINTKAIAKSENGNLGKQFSLIFSDRLKKGLLVETEIEDGYYLVLNKELDITEQGITYQEAVENFLAFLYEDFDNINKLESSKLDAKLKTILQKYKELLI</sequence>
<keyword evidence="2" id="KW-1185">Reference proteome</keyword>
<proteinExistence type="predicted"/>